<feature type="region of interest" description="Disordered" evidence="5">
    <location>
        <begin position="2060"/>
        <end position="2080"/>
    </location>
</feature>
<evidence type="ECO:0000256" key="3">
    <source>
        <dbReference type="ARBA" id="ARBA00022989"/>
    </source>
</evidence>
<protein>
    <recommendedName>
        <fullName evidence="10">PH domain-containing protein</fullName>
    </recommendedName>
</protein>
<reference evidence="8 9" key="1">
    <citation type="submission" date="2019-03" db="EMBL/GenBank/DDBJ databases">
        <title>Draft genome sequence of Xylaria hypoxylon DSM 108379, a ubiquitous saprotrophic-parasitic fungi on hardwood.</title>
        <authorList>
            <person name="Buettner E."/>
            <person name="Leonhardt S."/>
            <person name="Gebauer A.M."/>
            <person name="Liers C."/>
            <person name="Hofrichter M."/>
            <person name="Kellner H."/>
        </authorList>
    </citation>
    <scope>NUCLEOTIDE SEQUENCE [LARGE SCALE GENOMIC DNA]</scope>
    <source>
        <strain evidence="8 9">DSM 108379</strain>
    </source>
</reference>
<dbReference type="InterPro" id="IPR004148">
    <property type="entry name" value="BAR_dom"/>
</dbReference>
<dbReference type="GO" id="GO:0005737">
    <property type="term" value="C:cytoplasm"/>
    <property type="evidence" value="ECO:0007669"/>
    <property type="project" value="InterPro"/>
</dbReference>
<feature type="region of interest" description="Disordered" evidence="5">
    <location>
        <begin position="483"/>
        <end position="502"/>
    </location>
</feature>
<keyword evidence="3" id="KW-1133">Transmembrane helix</keyword>
<feature type="domain" description="VASt" evidence="7">
    <location>
        <begin position="928"/>
        <end position="1099"/>
    </location>
</feature>
<feature type="compositionally biased region" description="Basic and acidic residues" evidence="5">
    <location>
        <begin position="1995"/>
        <end position="2014"/>
    </location>
</feature>
<feature type="compositionally biased region" description="Polar residues" evidence="5">
    <location>
        <begin position="1908"/>
        <end position="1924"/>
    </location>
</feature>
<feature type="compositionally biased region" description="Basic and acidic residues" evidence="5">
    <location>
        <begin position="1713"/>
        <end position="1728"/>
    </location>
</feature>
<evidence type="ECO:0000256" key="2">
    <source>
        <dbReference type="ARBA" id="ARBA00022692"/>
    </source>
</evidence>
<dbReference type="SUPFAM" id="SSF50729">
    <property type="entry name" value="PH domain-like"/>
    <property type="match status" value="1"/>
</dbReference>
<dbReference type="OrthoDB" id="10070851at2759"/>
<dbReference type="SMART" id="SM00233">
    <property type="entry name" value="PH"/>
    <property type="match status" value="1"/>
</dbReference>
<dbReference type="Pfam" id="PF00169">
    <property type="entry name" value="PH"/>
    <property type="match status" value="1"/>
</dbReference>
<proteinExistence type="predicted"/>
<accession>A0A4Z0YQI4</accession>
<dbReference type="FunFam" id="1.20.1270.60:FF:000079">
    <property type="entry name" value="Transcription factor SipA3"/>
    <property type="match status" value="1"/>
</dbReference>
<dbReference type="CDD" id="cd13280">
    <property type="entry name" value="PH_SIP3"/>
    <property type="match status" value="1"/>
</dbReference>
<dbReference type="PROSITE" id="PS50003">
    <property type="entry name" value="PH_DOMAIN"/>
    <property type="match status" value="1"/>
</dbReference>
<dbReference type="InterPro" id="IPR039463">
    <property type="entry name" value="Sip3/Lam1_BAR"/>
</dbReference>
<feature type="compositionally biased region" description="Polar residues" evidence="5">
    <location>
        <begin position="1796"/>
        <end position="1812"/>
    </location>
</feature>
<dbReference type="Pfam" id="PF16016">
    <property type="entry name" value="VASt"/>
    <property type="match status" value="1"/>
</dbReference>
<comment type="subcellular location">
    <subcellularLocation>
        <location evidence="1">Membrane</location>
    </subcellularLocation>
</comment>
<dbReference type="PROSITE" id="PS51778">
    <property type="entry name" value="VAST"/>
    <property type="match status" value="1"/>
</dbReference>
<organism evidence="8 9">
    <name type="scientific">Xylaria hypoxylon</name>
    <dbReference type="NCBI Taxonomy" id="37992"/>
    <lineage>
        <taxon>Eukaryota</taxon>
        <taxon>Fungi</taxon>
        <taxon>Dikarya</taxon>
        <taxon>Ascomycota</taxon>
        <taxon>Pezizomycotina</taxon>
        <taxon>Sordariomycetes</taxon>
        <taxon>Xylariomycetidae</taxon>
        <taxon>Xylariales</taxon>
        <taxon>Xylariaceae</taxon>
        <taxon>Xylaria</taxon>
    </lineage>
</organism>
<dbReference type="SUPFAM" id="SSF103657">
    <property type="entry name" value="BAR/IMD domain-like"/>
    <property type="match status" value="1"/>
</dbReference>
<dbReference type="STRING" id="37992.A0A4Z0YQI4"/>
<keyword evidence="4" id="KW-0472">Membrane</keyword>
<dbReference type="EMBL" id="SKBN01000168">
    <property type="protein sequence ID" value="TGJ81455.1"/>
    <property type="molecule type" value="Genomic_DNA"/>
</dbReference>
<dbReference type="InterPro" id="IPR001849">
    <property type="entry name" value="PH_domain"/>
</dbReference>
<comment type="caution">
    <text evidence="8">The sequence shown here is derived from an EMBL/GenBank/DDBJ whole genome shotgun (WGS) entry which is preliminary data.</text>
</comment>
<feature type="region of interest" description="Disordered" evidence="5">
    <location>
        <begin position="1668"/>
        <end position="1739"/>
    </location>
</feature>
<feature type="region of interest" description="Disordered" evidence="5">
    <location>
        <begin position="1"/>
        <end position="25"/>
    </location>
</feature>
<keyword evidence="9" id="KW-1185">Reference proteome</keyword>
<dbReference type="InterPro" id="IPR042067">
    <property type="entry name" value="Sip3_PH"/>
</dbReference>
<dbReference type="PANTHER" id="PTHR14248">
    <property type="entry name" value="CYCLIN Y, ISOFORM A"/>
    <property type="match status" value="1"/>
</dbReference>
<dbReference type="InterPro" id="IPR023393">
    <property type="entry name" value="START-like_dom_sf"/>
</dbReference>
<feature type="region of interest" description="Disordered" evidence="5">
    <location>
        <begin position="1796"/>
        <end position="1837"/>
    </location>
</feature>
<dbReference type="InterPro" id="IPR027267">
    <property type="entry name" value="AH/BAR_dom_sf"/>
</dbReference>
<evidence type="ECO:0000259" key="7">
    <source>
        <dbReference type="PROSITE" id="PS51778"/>
    </source>
</evidence>
<dbReference type="GO" id="GO:0016020">
    <property type="term" value="C:membrane"/>
    <property type="evidence" value="ECO:0007669"/>
    <property type="project" value="UniProtKB-SubCell"/>
</dbReference>
<dbReference type="Pfam" id="PF11274">
    <property type="entry name" value="DUF3074"/>
    <property type="match status" value="1"/>
</dbReference>
<feature type="compositionally biased region" description="Basic and acidic residues" evidence="5">
    <location>
        <begin position="1925"/>
        <end position="1985"/>
    </location>
</feature>
<keyword evidence="2" id="KW-0812">Transmembrane</keyword>
<dbReference type="CDD" id="cd07609">
    <property type="entry name" value="BAR_SIP3_fungi"/>
    <property type="match status" value="1"/>
</dbReference>
<feature type="region of interest" description="Disordered" evidence="5">
    <location>
        <begin position="555"/>
        <end position="577"/>
    </location>
</feature>
<dbReference type="Gene3D" id="1.20.1270.60">
    <property type="entry name" value="Arfaptin homology (AH) domain/BAR domain"/>
    <property type="match status" value="1"/>
</dbReference>
<dbReference type="Proteomes" id="UP000297716">
    <property type="component" value="Unassembled WGS sequence"/>
</dbReference>
<feature type="region of interest" description="Disordered" evidence="5">
    <location>
        <begin position="1856"/>
        <end position="2014"/>
    </location>
</feature>
<dbReference type="InterPro" id="IPR011993">
    <property type="entry name" value="PH-like_dom_sf"/>
</dbReference>
<feature type="compositionally biased region" description="Polar residues" evidence="5">
    <location>
        <begin position="555"/>
        <end position="568"/>
    </location>
</feature>
<evidence type="ECO:0000313" key="8">
    <source>
        <dbReference type="EMBL" id="TGJ81455.1"/>
    </source>
</evidence>
<gene>
    <name evidence="8" type="ORF">E0Z10_g7308</name>
</gene>
<evidence type="ECO:0000259" key="6">
    <source>
        <dbReference type="PROSITE" id="PS50003"/>
    </source>
</evidence>
<dbReference type="InterPro" id="IPR024500">
    <property type="entry name" value="DUF3074"/>
</dbReference>
<evidence type="ECO:0000313" key="9">
    <source>
        <dbReference type="Proteomes" id="UP000297716"/>
    </source>
</evidence>
<dbReference type="InterPro" id="IPR031968">
    <property type="entry name" value="VASt"/>
</dbReference>
<evidence type="ECO:0000256" key="5">
    <source>
        <dbReference type="SAM" id="MobiDB-lite"/>
    </source>
</evidence>
<dbReference type="Pfam" id="PF16746">
    <property type="entry name" value="BAR_3"/>
    <property type="match status" value="1"/>
</dbReference>
<evidence type="ECO:0008006" key="10">
    <source>
        <dbReference type="Google" id="ProtNLM"/>
    </source>
</evidence>
<feature type="compositionally biased region" description="Basic and acidic residues" evidence="5">
    <location>
        <begin position="493"/>
        <end position="502"/>
    </location>
</feature>
<evidence type="ECO:0000256" key="1">
    <source>
        <dbReference type="ARBA" id="ARBA00004370"/>
    </source>
</evidence>
<dbReference type="SUPFAM" id="SSF55961">
    <property type="entry name" value="Bet v1-like"/>
    <property type="match status" value="1"/>
</dbReference>
<feature type="domain" description="PH" evidence="6">
    <location>
        <begin position="311"/>
        <end position="410"/>
    </location>
</feature>
<evidence type="ECO:0000256" key="4">
    <source>
        <dbReference type="ARBA" id="ARBA00023136"/>
    </source>
</evidence>
<name>A0A4Z0YQI4_9PEZI</name>
<feature type="compositionally biased region" description="Low complexity" evidence="5">
    <location>
        <begin position="1"/>
        <end position="15"/>
    </location>
</feature>
<feature type="compositionally biased region" description="Low complexity" evidence="5">
    <location>
        <begin position="1875"/>
        <end position="1886"/>
    </location>
</feature>
<dbReference type="Gene3D" id="2.30.29.30">
    <property type="entry name" value="Pleckstrin-homology domain (PH domain)/Phosphotyrosine-binding domain (PTB)"/>
    <property type="match status" value="1"/>
</dbReference>
<dbReference type="Gene3D" id="3.30.530.20">
    <property type="match status" value="1"/>
</dbReference>
<sequence length="2100" mass="232966">MSDNALAASPAIPSPATVPKRSSPSIPVTLNEAGLDSPSFRASAVFFADQADSIERWLEGYVRTTSKLTHDILGLEETINQYLSKLIPPPAIVSVDHDYTALALKRIGDGSREWWVQVLNTAKKIDTLSVEPVRTFLASDLRNFKETKRTLEHAQKTYDSTLARYVSQSKTKEPSSLREDAFSVYETRKAYLKASLDFCFFAPQLRFNLDKLLVQVSADVWREMRKSRDTAGSFAKYSQEMNRVRGWSKEMELTESMFKRELSMARRDIGENTLANCKPSREIDDYSASTVPFLGSRGSMHIFSQGKSAVIVEKQGWLFLRTVYGKPSRTNWIRRWYYCRDGIFGWLVNGPQGVLQGDEIGVLLCNAKPAVQEERRFCFEVKTKNQTLLLQTETQAQLMEWLEVFEVAKKRAFEASVGRDTSLLPGGVDPAFSITPPSLPEFSAKSFDTQVDEAAGLERVGTLPIPGPDSGLVPRQTFDVNAAAPKRSATSLAREEGETGREHAARIMQKLDLHRKATFTSNADNMTMPSPGPSGGIASLISASHGLLPGYSGPSLNQASSIKPQQGQLVMGPEARPGSLAPHTLAKPPAATVLSRTAVAYSGERTLTSNPTQLLPTAIMANYWGSNAWGQEYSARASQTDVSSDDPFGPNSPSIKMTTLGDNIDPKSSSVTSLHKKAISMDAKMSVPKIAINYKDKPIQETFPPNYPTELKTNSAQFRLLFPSVPIDEKLVLVFRSAWISTSEASKNMPQMAGNGRIYVTSDNMYFYGHQMGLIVAYMISLDTITEVTAAPGRDCDFIFLHLSQDTNDTGYTRITIKTFLEDLDILHARLNLLIDDLQAEEPMDVPEIIKALIQMEKEGDIDSRSPSVDSWEEVSAHTPIDDGTAAGRSVSPRVGDFAYQFRKGSSRKPFPKFQLPTRPVIYEPEDTPNKVAERTFEISAKACFHVLFGDKSFIFPKLYFERRAQQIAQGPWKLNEAGNMHRIFSFKVTYSNQLGRSREEDIADHQTIEVFSDHVTYVVTHEKTPWHLPHAQDFKLVTKIVITHVAKSKCKLAIFTKVAWSKAPALTKQLVERQALDDASQDAEELAEVATDQVRRLGHHSRTKRAIQVYGNVGLQSQVVVFSPNEKDSARKPLINPRTLGSMLFETGRSFAESVASCLMLWTFAVLKKLWKIVSAQRLLILLLGLSVVTNITFSSQSSATWWSERRAANFMNRIGVGPNVMMSKAIYLADLDEAARSTSIKPSWPQNSYCYSTFQTIANSSSIDAAPEDAGSSLSPWSPSRSTARRLRRTRQKLGSYRHDLLVAMRLVNSVETEMLRSEWENWLVDENSRCEQVGAILQDTSSKTGGSKENSIKAQLAQKVLTNGVDNDTDKQAAGEESLRQWYEEYCDDTLLDKQPLDFTSTYTRDNPTILPAPIIRQNVPIAACCPHKAINKMSSAHEAFKALGPVEWESFAQEDPNTLLSDIFGDAHCLIDSIPNPLEDDSLPSQAAESLKQAGELRKQWKEVKLNPRDNPLELNIYKLAAKDGRGAWFARRSVHDGQSFKKWRTGMESEFSESLKVQGQPGDGKIRGLGADKCVIDQTVDGRGKIQVYQLSAQFPGPTAPRDFVTLFLTSDNGIKTPAPTELGTERCFMLVSKPCVHSECPERRGFVRGYYESVEFIRETKVAEPPRKTRSSADGAGEDASPSMTNGSDRVGEESAISNPVNNDQDDGPKGDEGESYEEGKSTIEWTMITRSDPGGSVPRFIIEKKTPEGIATDAGKFFQWISSEIFETLLNPNYESVQAEDQTTPCVVPISNTSKTLSNSISRPSNDPRENLSPAAAERDEPELPGPGGVYGMISGALSMVATAAASRLLGSPGEDESESEISTPDVSDGSSSIHSFHSLDATGDVEPPAKMVEDKEPAVSVSTSAGGDSSHSTPSSHQDKELRKLEERRKKTEDKLRRAEERALAKKNDDAQRDELALQKLREKHEREIAKQEERYQRERRKLVAKRAAEDKKAEERRRKQAEREDKVNLTLELDKVRAERDMARKEMDILKEQVGQLQALNTKLVTRLGREGINPDDDLTPGSEIGGLAPGNLARSVTEQDLGKKLHGVKS</sequence>